<dbReference type="InterPro" id="IPR042099">
    <property type="entry name" value="ANL_N_sf"/>
</dbReference>
<evidence type="ECO:0000313" key="6">
    <source>
        <dbReference type="Proteomes" id="UP000660680"/>
    </source>
</evidence>
<dbReference type="PANTHER" id="PTHR43201">
    <property type="entry name" value="ACYL-COA SYNTHETASE"/>
    <property type="match status" value="1"/>
</dbReference>
<feature type="domain" description="AMP-dependent synthetase/ligase" evidence="3">
    <location>
        <begin position="25"/>
        <end position="386"/>
    </location>
</feature>
<dbReference type="Gene3D" id="3.40.50.12780">
    <property type="entry name" value="N-terminal domain of ligase-like"/>
    <property type="match status" value="1"/>
</dbReference>
<dbReference type="InterPro" id="IPR020845">
    <property type="entry name" value="AMP-binding_CS"/>
</dbReference>
<gene>
    <name evidence="5" type="ORF">GCM10010171_04740</name>
</gene>
<dbReference type="FunFam" id="3.40.50.12780:FF:000003">
    <property type="entry name" value="Long-chain-fatty-acid--CoA ligase FadD"/>
    <property type="match status" value="1"/>
</dbReference>
<comment type="similarity">
    <text evidence="1">Belongs to the ATP-dependent AMP-binding enzyme family.</text>
</comment>
<dbReference type="PANTHER" id="PTHR43201:SF5">
    <property type="entry name" value="MEDIUM-CHAIN ACYL-COA LIGASE ACSF2, MITOCHONDRIAL"/>
    <property type="match status" value="1"/>
</dbReference>
<dbReference type="RefSeq" id="WP_189208613.1">
    <property type="nucleotide sequence ID" value="NZ_BMRB01000001.1"/>
</dbReference>
<dbReference type="Gene3D" id="3.30.300.30">
    <property type="match status" value="1"/>
</dbReference>
<evidence type="ECO:0000313" key="5">
    <source>
        <dbReference type="EMBL" id="GGS15696.1"/>
    </source>
</evidence>
<dbReference type="SUPFAM" id="SSF56801">
    <property type="entry name" value="Acetyl-CoA synthetase-like"/>
    <property type="match status" value="1"/>
</dbReference>
<dbReference type="GO" id="GO:0006631">
    <property type="term" value="P:fatty acid metabolic process"/>
    <property type="evidence" value="ECO:0007669"/>
    <property type="project" value="TreeGrafter"/>
</dbReference>
<keyword evidence="6" id="KW-1185">Reference proteome</keyword>
<dbReference type="Pfam" id="PF00501">
    <property type="entry name" value="AMP-binding"/>
    <property type="match status" value="1"/>
</dbReference>
<dbReference type="AlphaFoldDB" id="A0A918G265"/>
<dbReference type="GO" id="GO:0031956">
    <property type="term" value="F:medium-chain fatty acid-CoA ligase activity"/>
    <property type="evidence" value="ECO:0007669"/>
    <property type="project" value="TreeGrafter"/>
</dbReference>
<reference evidence="5" key="2">
    <citation type="submission" date="2020-09" db="EMBL/GenBank/DDBJ databases">
        <authorList>
            <person name="Sun Q."/>
            <person name="Ohkuma M."/>
        </authorList>
    </citation>
    <scope>NUCLEOTIDE SEQUENCE</scope>
    <source>
        <strain evidence="5">JCM 3276</strain>
    </source>
</reference>
<dbReference type="CDD" id="cd05917">
    <property type="entry name" value="FACL_like_2"/>
    <property type="match status" value="1"/>
</dbReference>
<dbReference type="EMBL" id="BMRB01000001">
    <property type="protein sequence ID" value="GGS15696.1"/>
    <property type="molecule type" value="Genomic_DNA"/>
</dbReference>
<evidence type="ECO:0000259" key="3">
    <source>
        <dbReference type="Pfam" id="PF00501"/>
    </source>
</evidence>
<evidence type="ECO:0000256" key="2">
    <source>
        <dbReference type="ARBA" id="ARBA00022598"/>
    </source>
</evidence>
<dbReference type="InterPro" id="IPR045851">
    <property type="entry name" value="AMP-bd_C_sf"/>
</dbReference>
<protein>
    <submittedName>
        <fullName evidence="5">Fatty-acyl-CoA synthase</fullName>
    </submittedName>
</protein>
<dbReference type="FunFam" id="3.30.300.30:FF:000008">
    <property type="entry name" value="2,3-dihydroxybenzoate-AMP ligase"/>
    <property type="match status" value="1"/>
</dbReference>
<evidence type="ECO:0000259" key="4">
    <source>
        <dbReference type="Pfam" id="PF13193"/>
    </source>
</evidence>
<dbReference type="PROSITE" id="PS00455">
    <property type="entry name" value="AMP_BINDING"/>
    <property type="match status" value="1"/>
</dbReference>
<reference evidence="5" key="1">
    <citation type="journal article" date="2014" name="Int. J. Syst. Evol. Microbiol.">
        <title>Complete genome sequence of Corynebacterium casei LMG S-19264T (=DSM 44701T), isolated from a smear-ripened cheese.</title>
        <authorList>
            <consortium name="US DOE Joint Genome Institute (JGI-PGF)"/>
            <person name="Walter F."/>
            <person name="Albersmeier A."/>
            <person name="Kalinowski J."/>
            <person name="Ruckert C."/>
        </authorList>
    </citation>
    <scope>NUCLEOTIDE SEQUENCE</scope>
    <source>
        <strain evidence="5">JCM 3276</strain>
    </source>
</reference>
<dbReference type="Pfam" id="PF13193">
    <property type="entry name" value="AMP-binding_C"/>
    <property type="match status" value="1"/>
</dbReference>
<organism evidence="5 6">
    <name type="scientific">Actinokineospora fastidiosa</name>
    <dbReference type="NCBI Taxonomy" id="1816"/>
    <lineage>
        <taxon>Bacteria</taxon>
        <taxon>Bacillati</taxon>
        <taxon>Actinomycetota</taxon>
        <taxon>Actinomycetes</taxon>
        <taxon>Pseudonocardiales</taxon>
        <taxon>Pseudonocardiaceae</taxon>
        <taxon>Actinokineospora</taxon>
    </lineage>
</organism>
<dbReference type="InterPro" id="IPR025110">
    <property type="entry name" value="AMP-bd_C"/>
</dbReference>
<proteinExistence type="inferred from homology"/>
<feature type="domain" description="AMP-binding enzyme C-terminal" evidence="4">
    <location>
        <begin position="437"/>
        <end position="513"/>
    </location>
</feature>
<sequence>MTSYASGTSDVPLLGDTIPANLIATAARFPDRDALVEFATGRRWTYAEFAADVDRVAHGLLARGVGKGDRVGVWAPNCAEWTLVQYATARVGAILVNINPAYRVSELKYVLNQAGVRMLVAAESFKTSDYRGMIDEVRPQCPALRDVVLIGVDFDDLRVDGDAAALDAIELSSDDPINIQYTSGTTGFPKGATLSHHNILNNGFFVGELCGYTETDRICIPVPFYHCFGMVMGNLAATSHGACMVIPAPAFDPVASLRACAEERCTSLYGVPTMFIAMLAELGELDLSSLRTGIMAGSPCPAEIMKQVIDRMGMTEVTICYGMTETSPVSTQTRADDTIDRRVGTVGRVHPHLEIKIVDPATGRTVPRGEPGEFCTRGYSVMLGYWDQPDKTAEAIDSARWMHTGDIAVMDADGYVQITGRIKDMVIRGGENIYPREIEEFLYTHPDVLDAQVIGVPDQRFGEELMAWIRMRPGTTPLTAESVREFCAGKLAHYKIPRYVHVVDEFPMTVTGKIRKVEMRAAAVEILGLE</sequence>
<accession>A0A918G265</accession>
<comment type="caution">
    <text evidence="5">The sequence shown here is derived from an EMBL/GenBank/DDBJ whole genome shotgun (WGS) entry which is preliminary data.</text>
</comment>
<name>A0A918G265_9PSEU</name>
<keyword evidence="2" id="KW-0436">Ligase</keyword>
<dbReference type="InterPro" id="IPR000873">
    <property type="entry name" value="AMP-dep_synth/lig_dom"/>
</dbReference>
<dbReference type="Proteomes" id="UP000660680">
    <property type="component" value="Unassembled WGS sequence"/>
</dbReference>
<evidence type="ECO:0000256" key="1">
    <source>
        <dbReference type="ARBA" id="ARBA00006432"/>
    </source>
</evidence>